<dbReference type="GO" id="GO:0046872">
    <property type="term" value="F:metal ion binding"/>
    <property type="evidence" value="ECO:0007669"/>
    <property type="project" value="UniProtKB-KW"/>
</dbReference>
<protein>
    <submittedName>
        <fullName evidence="8">Hemolysin-III related-domain-containing protein</fullName>
    </submittedName>
</protein>
<proteinExistence type="predicted"/>
<feature type="transmembrane region" description="Helical" evidence="7">
    <location>
        <begin position="464"/>
        <end position="484"/>
    </location>
</feature>
<feature type="binding site" evidence="5">
    <location>
        <position position="630"/>
    </location>
    <ligand>
        <name>Zn(2+)</name>
        <dbReference type="ChEBI" id="CHEBI:29105"/>
    </ligand>
</feature>
<dbReference type="GO" id="GO:0006882">
    <property type="term" value="P:intracellular zinc ion homeostasis"/>
    <property type="evidence" value="ECO:0007669"/>
    <property type="project" value="TreeGrafter"/>
</dbReference>
<keyword evidence="4 7" id="KW-0472">Membrane</keyword>
<dbReference type="Pfam" id="PF03006">
    <property type="entry name" value="HlyIII"/>
    <property type="match status" value="1"/>
</dbReference>
<dbReference type="GO" id="GO:0016020">
    <property type="term" value="C:membrane"/>
    <property type="evidence" value="ECO:0007669"/>
    <property type="project" value="UniProtKB-SubCell"/>
</dbReference>
<gene>
    <name evidence="8" type="ORF">DB88DRAFT_537724</name>
</gene>
<evidence type="ECO:0000313" key="8">
    <source>
        <dbReference type="EMBL" id="KAK1927811.1"/>
    </source>
</evidence>
<feature type="region of interest" description="Disordered" evidence="6">
    <location>
        <begin position="61"/>
        <end position="138"/>
    </location>
</feature>
<keyword evidence="9" id="KW-1185">Reference proteome</keyword>
<accession>A0AAD9FWY0</accession>
<evidence type="ECO:0000256" key="6">
    <source>
        <dbReference type="SAM" id="MobiDB-lite"/>
    </source>
</evidence>
<keyword evidence="3 7" id="KW-1133">Transmembrane helix</keyword>
<evidence type="ECO:0000256" key="5">
    <source>
        <dbReference type="PIRSR" id="PIRSR604254-1"/>
    </source>
</evidence>
<feature type="transmembrane region" description="Helical" evidence="7">
    <location>
        <begin position="504"/>
        <end position="523"/>
    </location>
</feature>
<name>A0AAD9FWY0_PAPLA</name>
<dbReference type="EMBL" id="JAODAN010000001">
    <property type="protein sequence ID" value="KAK1927811.1"/>
    <property type="molecule type" value="Genomic_DNA"/>
</dbReference>
<evidence type="ECO:0000256" key="3">
    <source>
        <dbReference type="ARBA" id="ARBA00022989"/>
    </source>
</evidence>
<evidence type="ECO:0000256" key="2">
    <source>
        <dbReference type="ARBA" id="ARBA00022692"/>
    </source>
</evidence>
<feature type="region of interest" description="Disordered" evidence="6">
    <location>
        <begin position="1"/>
        <end position="37"/>
    </location>
</feature>
<sequence>MSVDQSTPPLVPPETPPPARGWGRQLSQSSIPRPALPSLTGLRAALLGYIGEVERAVRERIVGEEEDGASIPDPSSPSSFSGSGEDETVLGASTGVAGPSTLRRRVARHAGADGDGQYDPAIRDRSDGNDPRGDYGPHLSLLNHLSSLREDIANYLPNRIPVPTANLGARGEWLRNLPHRLRIVDLSVAPALPPDSRAPSSPVIDESGSVEHARRKVIELVKAYLPDEEWAGWEKLGWEEQDPEVTSRRHSLDLGKTLGGAEEEEEEEPSWLFPNRTPASAQAMASRRRAVRSKSLGAANFPTYLRGLDMPKLVRTRTAPYDMRKAEEEGGEAAEEEDEEDLDAADILVHSELLDGLNLVRTSSKSALGPSVADALRAAQDGTRLIGFEDLPFLWRNNEHIITGYRFIPLHASTGPIPLIKSAFTWHNETVNIHSHFIPTILIFLFIPAIIYSTPLPEAHPLDTVTLVVYLLAAASCLSSSAGWHVLAGCASHKWFEWGACVDYIGISWLIAASFFTVLYNAFYCQPKTVLLYSTVNLLCGILGSYLPFQKWFNERKFKHWRIAFFLFLCFAMFAPMLQLFYQHGWQRGKVFVAPFVPSILTYVAGLIFYAFHFPECVWPGKFDYWGASHHLWHAGIVGAIVLHYMAIAQAHDMRYEYSCAMPGAHISVGEVVEKGCWMVLRSVGLLGR</sequence>
<reference evidence="8" key="1">
    <citation type="submission" date="2023-02" db="EMBL/GenBank/DDBJ databases">
        <title>Identification and recombinant expression of a fungal hydrolase from Papiliotrema laurentii that hydrolyzes apple cutin and clears colloidal polyester polyurethane.</title>
        <authorList>
            <consortium name="DOE Joint Genome Institute"/>
            <person name="Roman V.A."/>
            <person name="Bojanowski C."/>
            <person name="Crable B.R."/>
            <person name="Wagner D.N."/>
            <person name="Hung C.S."/>
            <person name="Nadeau L.J."/>
            <person name="Schratz L."/>
            <person name="Haridas S."/>
            <person name="Pangilinan J."/>
            <person name="Lipzen A."/>
            <person name="Na H."/>
            <person name="Yan M."/>
            <person name="Ng V."/>
            <person name="Grigoriev I.V."/>
            <person name="Spatafora J.W."/>
            <person name="Barlow D."/>
            <person name="Biffinger J."/>
            <person name="Kelley-Loughnane N."/>
            <person name="Varaljay V.A."/>
            <person name="Crookes-Goodson W.J."/>
        </authorList>
    </citation>
    <scope>NUCLEOTIDE SEQUENCE</scope>
    <source>
        <strain evidence="8">5307AH</strain>
    </source>
</reference>
<feature type="binding site" evidence="5">
    <location>
        <position position="485"/>
    </location>
    <ligand>
        <name>Zn(2+)</name>
        <dbReference type="ChEBI" id="CHEBI:29105"/>
    </ligand>
</feature>
<feature type="compositionally biased region" description="Pro residues" evidence="6">
    <location>
        <begin position="9"/>
        <end position="19"/>
    </location>
</feature>
<keyword evidence="5" id="KW-0862">Zinc</keyword>
<feature type="region of interest" description="Disordered" evidence="6">
    <location>
        <begin position="241"/>
        <end position="274"/>
    </location>
</feature>
<feature type="compositionally biased region" description="Basic and acidic residues" evidence="6">
    <location>
        <begin position="121"/>
        <end position="135"/>
    </location>
</feature>
<feature type="transmembrane region" description="Helical" evidence="7">
    <location>
        <begin position="561"/>
        <end position="582"/>
    </location>
</feature>
<dbReference type="AlphaFoldDB" id="A0AAD9FWY0"/>
<evidence type="ECO:0000313" key="9">
    <source>
        <dbReference type="Proteomes" id="UP001182556"/>
    </source>
</evidence>
<evidence type="ECO:0000256" key="1">
    <source>
        <dbReference type="ARBA" id="ARBA00004141"/>
    </source>
</evidence>
<feature type="transmembrane region" description="Helical" evidence="7">
    <location>
        <begin position="591"/>
        <end position="612"/>
    </location>
</feature>
<organism evidence="8 9">
    <name type="scientific">Papiliotrema laurentii</name>
    <name type="common">Cryptococcus laurentii</name>
    <dbReference type="NCBI Taxonomy" id="5418"/>
    <lineage>
        <taxon>Eukaryota</taxon>
        <taxon>Fungi</taxon>
        <taxon>Dikarya</taxon>
        <taxon>Basidiomycota</taxon>
        <taxon>Agaricomycotina</taxon>
        <taxon>Tremellomycetes</taxon>
        <taxon>Tremellales</taxon>
        <taxon>Rhynchogastremaceae</taxon>
        <taxon>Papiliotrema</taxon>
    </lineage>
</organism>
<feature type="transmembrane region" description="Helical" evidence="7">
    <location>
        <begin position="632"/>
        <end position="649"/>
    </location>
</feature>
<dbReference type="Proteomes" id="UP001182556">
    <property type="component" value="Unassembled WGS sequence"/>
</dbReference>
<comment type="subcellular location">
    <subcellularLocation>
        <location evidence="1">Membrane</location>
        <topology evidence="1">Multi-pass membrane protein</topology>
    </subcellularLocation>
</comment>
<keyword evidence="5" id="KW-0479">Metal-binding</keyword>
<dbReference type="InterPro" id="IPR004254">
    <property type="entry name" value="AdipoR/HlyIII-related"/>
</dbReference>
<comment type="caution">
    <text evidence="8">The sequence shown here is derived from an EMBL/GenBank/DDBJ whole genome shotgun (WGS) entry which is preliminary data.</text>
</comment>
<keyword evidence="2 7" id="KW-0812">Transmembrane</keyword>
<feature type="transmembrane region" description="Helical" evidence="7">
    <location>
        <begin position="433"/>
        <end position="452"/>
    </location>
</feature>
<feature type="transmembrane region" description="Helical" evidence="7">
    <location>
        <begin position="530"/>
        <end position="549"/>
    </location>
</feature>
<feature type="binding site" evidence="5">
    <location>
        <position position="634"/>
    </location>
    <ligand>
        <name>Zn(2+)</name>
        <dbReference type="ChEBI" id="CHEBI:29105"/>
    </ligand>
</feature>
<feature type="compositionally biased region" description="Low complexity" evidence="6">
    <location>
        <begin position="69"/>
        <end position="83"/>
    </location>
</feature>
<evidence type="ECO:0000256" key="4">
    <source>
        <dbReference type="ARBA" id="ARBA00023136"/>
    </source>
</evidence>
<dbReference type="PANTHER" id="PTHR20855">
    <property type="entry name" value="ADIPOR/PROGESTIN RECEPTOR-RELATED"/>
    <property type="match status" value="1"/>
</dbReference>
<dbReference type="PANTHER" id="PTHR20855:SF97">
    <property type="entry name" value="ADIPOR-LIKE RECEPTOR IZH3-RELATED"/>
    <property type="match status" value="1"/>
</dbReference>
<dbReference type="GO" id="GO:0038023">
    <property type="term" value="F:signaling receptor activity"/>
    <property type="evidence" value="ECO:0007669"/>
    <property type="project" value="TreeGrafter"/>
</dbReference>
<evidence type="ECO:0000256" key="7">
    <source>
        <dbReference type="SAM" id="Phobius"/>
    </source>
</evidence>